<feature type="repeat" description="TPR" evidence="1">
    <location>
        <begin position="626"/>
        <end position="659"/>
    </location>
</feature>
<evidence type="ECO:0000313" key="3">
    <source>
        <dbReference type="EMBL" id="QJT10572.1"/>
    </source>
</evidence>
<dbReference type="InterPro" id="IPR029787">
    <property type="entry name" value="Nucleotide_cyclase"/>
</dbReference>
<proteinExistence type="predicted"/>
<dbReference type="PANTHER" id="PTHR12558">
    <property type="entry name" value="CELL DIVISION CYCLE 16,23,27"/>
    <property type="match status" value="1"/>
</dbReference>
<dbReference type="InterPro" id="IPR000160">
    <property type="entry name" value="GGDEF_dom"/>
</dbReference>
<evidence type="ECO:0000259" key="2">
    <source>
        <dbReference type="PROSITE" id="PS50887"/>
    </source>
</evidence>
<dbReference type="PANTHER" id="PTHR12558:SF13">
    <property type="entry name" value="CELL DIVISION CYCLE PROTEIN 27 HOMOLOG"/>
    <property type="match status" value="1"/>
</dbReference>
<dbReference type="InterPro" id="IPR043128">
    <property type="entry name" value="Rev_trsase/Diguanyl_cyclase"/>
</dbReference>
<keyword evidence="1" id="KW-0802">TPR repeat</keyword>
<dbReference type="Gene3D" id="1.25.40.10">
    <property type="entry name" value="Tetratricopeptide repeat domain"/>
    <property type="match status" value="2"/>
</dbReference>
<dbReference type="SUPFAM" id="SSF55073">
    <property type="entry name" value="Nucleotide cyclase"/>
    <property type="match status" value="1"/>
</dbReference>
<evidence type="ECO:0000313" key="4">
    <source>
        <dbReference type="Proteomes" id="UP000503251"/>
    </source>
</evidence>
<dbReference type="InterPro" id="IPR011990">
    <property type="entry name" value="TPR-like_helical_dom_sf"/>
</dbReference>
<reference evidence="3 4" key="1">
    <citation type="submission" date="2019-04" db="EMBL/GenBank/DDBJ databases">
        <title>Isolation and culture of sulfate reducing bacteria from the cold seep of the South China Sea.</title>
        <authorList>
            <person name="Sun C."/>
            <person name="Liu R."/>
        </authorList>
    </citation>
    <scope>NUCLEOTIDE SEQUENCE [LARGE SCALE GENOMIC DNA]</scope>
    <source>
        <strain evidence="3 4">CS1</strain>
    </source>
</reference>
<accession>A0ABX6NLK3</accession>
<keyword evidence="4" id="KW-1185">Reference proteome</keyword>
<dbReference type="PROSITE" id="PS50005">
    <property type="entry name" value="TPR"/>
    <property type="match status" value="1"/>
</dbReference>
<dbReference type="InterPro" id="IPR019734">
    <property type="entry name" value="TPR_rpt"/>
</dbReference>
<dbReference type="Pfam" id="PF00990">
    <property type="entry name" value="GGDEF"/>
    <property type="match status" value="1"/>
</dbReference>
<protein>
    <submittedName>
        <fullName evidence="3">Tetratricopeptide repeat protein</fullName>
    </submittedName>
</protein>
<dbReference type="Gene3D" id="3.30.70.270">
    <property type="match status" value="2"/>
</dbReference>
<evidence type="ECO:0000256" key="1">
    <source>
        <dbReference type="PROSITE-ProRule" id="PRU00339"/>
    </source>
</evidence>
<organism evidence="3 4">
    <name type="scientific">Oceanidesulfovibrio marinus</name>
    <dbReference type="NCBI Taxonomy" id="370038"/>
    <lineage>
        <taxon>Bacteria</taxon>
        <taxon>Pseudomonadati</taxon>
        <taxon>Thermodesulfobacteriota</taxon>
        <taxon>Desulfovibrionia</taxon>
        <taxon>Desulfovibrionales</taxon>
        <taxon>Desulfovibrionaceae</taxon>
        <taxon>Oceanidesulfovibrio</taxon>
    </lineage>
</organism>
<name>A0ABX6NLK3_9BACT</name>
<dbReference type="Pfam" id="PF13181">
    <property type="entry name" value="TPR_8"/>
    <property type="match status" value="1"/>
</dbReference>
<gene>
    <name evidence="3" type="ORF">E8L03_17325</name>
</gene>
<dbReference type="SMART" id="SM00028">
    <property type="entry name" value="TPR"/>
    <property type="match status" value="5"/>
</dbReference>
<dbReference type="SMART" id="SM00267">
    <property type="entry name" value="GGDEF"/>
    <property type="match status" value="1"/>
</dbReference>
<dbReference type="RefSeq" id="WP_171268037.1">
    <property type="nucleotide sequence ID" value="NZ_CP039543.1"/>
</dbReference>
<dbReference type="Pfam" id="PF14559">
    <property type="entry name" value="TPR_19"/>
    <property type="match status" value="1"/>
</dbReference>
<sequence>MNHVFPCTCPTAARLSRHDLVENEVFVRESFATLLAFKSSSLYFPQAIPAGMSPEDGGKALHLPDERKLLVPLIHQDEFLGVFVARGVRFKAPKTMLAKAPAIAGLVLETLHLRKLSMCDPLTGLLEPHHFYAALEREVDAVVCSLKPECGAGRQLNGDNHRAGLGVVTIRLTGMRRIISRFGHIFADKLTAAAGEAIHAAAPQTSIASRTAPYDFSILVPEGGFGACRSLAETLMADIRAQELTHELTDTAVSPTVRAGFALFPQDMDGAVFERETAEQARILQAKAARAARTAIQLESDEPMPFSRILEQGGWVMHTMTMNRLVVSLGQSVGVKEGQRYLAWSAPQDGSQPRYKGEIIIMEASPEESLAEIMHQGDPSWGIEPGDRLTLLKGQNAGTGDGDEAGGEKDTITGLYMYRDFLQRMRAASERLSQFSVALVRLSAVEDQGSEAFHTHAEQVVGEAAGLARELFGPEVIGGRFSMNSLVFFIPERSVEQSLPLFRSFHKQLADAHGLEAAVGIAGYPFLTYHKSDIVENSRKALDFALLLDAPRLGTFGSLALTIAADKLFSNGDLYGALEEYKLALLADESNTLALNSLGVCEARIGRLAEARDRFDTVLARERGNLMARYNLGYVCQKMGALEAAKDAYRRCLKKDPKHLFSLVRLGQVAEAEGKLGLARRYYNRATLLDGGRGVTRRHLARLSFKQNRLEEARELLHEALVHDPKDAFSLHLMARLYLDSGEDPEIAKVLASQSVALRPDKKPYWVELARAFDSLGKTHEAQRSMAHAANL</sequence>
<dbReference type="EMBL" id="CP039543">
    <property type="protein sequence ID" value="QJT10572.1"/>
    <property type="molecule type" value="Genomic_DNA"/>
</dbReference>
<feature type="domain" description="GGDEF" evidence="2">
    <location>
        <begin position="163"/>
        <end position="301"/>
    </location>
</feature>
<dbReference type="Proteomes" id="UP000503251">
    <property type="component" value="Chromosome"/>
</dbReference>
<dbReference type="SUPFAM" id="SSF48452">
    <property type="entry name" value="TPR-like"/>
    <property type="match status" value="1"/>
</dbReference>
<dbReference type="PROSITE" id="PS50887">
    <property type="entry name" value="GGDEF"/>
    <property type="match status" value="1"/>
</dbReference>